<evidence type="ECO:0000259" key="7">
    <source>
        <dbReference type="PROSITE" id="PS50043"/>
    </source>
</evidence>
<dbReference type="PROSITE" id="PS50043">
    <property type="entry name" value="HTH_LUXR_2"/>
    <property type="match status" value="1"/>
</dbReference>
<evidence type="ECO:0000256" key="3">
    <source>
        <dbReference type="ARBA" id="ARBA00023015"/>
    </source>
</evidence>
<evidence type="ECO:0000256" key="6">
    <source>
        <dbReference type="PROSITE-ProRule" id="PRU00169"/>
    </source>
</evidence>
<dbReference type="PRINTS" id="PR00038">
    <property type="entry name" value="HTHLUXR"/>
</dbReference>
<dbReference type="SUPFAM" id="SSF52172">
    <property type="entry name" value="CheY-like"/>
    <property type="match status" value="1"/>
</dbReference>
<protein>
    <submittedName>
        <fullName evidence="9">Response regulator transcription factor</fullName>
    </submittedName>
</protein>
<feature type="domain" description="Response regulatory" evidence="8">
    <location>
        <begin position="7"/>
        <end position="121"/>
    </location>
</feature>
<evidence type="ECO:0000259" key="8">
    <source>
        <dbReference type="PROSITE" id="PS50110"/>
    </source>
</evidence>
<dbReference type="Gene3D" id="1.10.10.10">
    <property type="entry name" value="Winged helix-like DNA-binding domain superfamily/Winged helix DNA-binding domain"/>
    <property type="match status" value="1"/>
</dbReference>
<name>A0A4T0URA2_9NEIS</name>
<dbReference type="AlphaFoldDB" id="A0A4T0URA2"/>
<comment type="caution">
    <text evidence="9">The sequence shown here is derived from an EMBL/GenBank/DDBJ whole genome shotgun (WGS) entry which is preliminary data.</text>
</comment>
<dbReference type="InterPro" id="IPR011006">
    <property type="entry name" value="CheY-like_superfamily"/>
</dbReference>
<dbReference type="InterPro" id="IPR016032">
    <property type="entry name" value="Sig_transdc_resp-reg_C-effctor"/>
</dbReference>
<keyword evidence="2" id="KW-0902">Two-component regulatory system</keyword>
<sequence length="208" mass="22824">MSKPALTVHVVDDDEAFRDSLLWLLDSHGYPTRGHDSAEALLGAISPAESACLVADVRMPGLSGLELLDEMRAQGLRWPVIFITGHGDLPMAVQALRQGAFDFHEKPFDQTALFASVDRALALAAQQQAHAQSRARVDARLESLTQREREVLDLVVQGKMNKLIADALGISIKTVEVHRGKMMDKMQVRSVAELIHAVMSVADERVLP</sequence>
<evidence type="ECO:0000256" key="2">
    <source>
        <dbReference type="ARBA" id="ARBA00023012"/>
    </source>
</evidence>
<dbReference type="Pfam" id="PF00072">
    <property type="entry name" value="Response_reg"/>
    <property type="match status" value="1"/>
</dbReference>
<dbReference type="CDD" id="cd17537">
    <property type="entry name" value="REC_FixJ"/>
    <property type="match status" value="1"/>
</dbReference>
<dbReference type="GO" id="GO:0000160">
    <property type="term" value="P:phosphorelay signal transduction system"/>
    <property type="evidence" value="ECO:0007669"/>
    <property type="project" value="UniProtKB-KW"/>
</dbReference>
<feature type="domain" description="HTH luxR-type" evidence="7">
    <location>
        <begin position="137"/>
        <end position="202"/>
    </location>
</feature>
<keyword evidence="5" id="KW-0804">Transcription</keyword>
<dbReference type="CDD" id="cd06170">
    <property type="entry name" value="LuxR_C_like"/>
    <property type="match status" value="1"/>
</dbReference>
<dbReference type="GO" id="GO:0006355">
    <property type="term" value="P:regulation of DNA-templated transcription"/>
    <property type="evidence" value="ECO:0007669"/>
    <property type="project" value="InterPro"/>
</dbReference>
<feature type="modified residue" description="4-aspartylphosphate" evidence="6">
    <location>
        <position position="56"/>
    </location>
</feature>
<dbReference type="SMART" id="SM00421">
    <property type="entry name" value="HTH_LUXR"/>
    <property type="match status" value="1"/>
</dbReference>
<gene>
    <name evidence="9" type="ORF">E5K04_10855</name>
</gene>
<evidence type="ECO:0000256" key="4">
    <source>
        <dbReference type="ARBA" id="ARBA00023125"/>
    </source>
</evidence>
<dbReference type="PROSITE" id="PS50110">
    <property type="entry name" value="RESPONSE_REGULATORY"/>
    <property type="match status" value="1"/>
</dbReference>
<keyword evidence="1 6" id="KW-0597">Phosphoprotein</keyword>
<dbReference type="InterPro" id="IPR001789">
    <property type="entry name" value="Sig_transdc_resp-reg_receiver"/>
</dbReference>
<accession>A0A4T0URA2</accession>
<keyword evidence="4" id="KW-0238">DNA-binding</keyword>
<evidence type="ECO:0000313" key="9">
    <source>
        <dbReference type="EMBL" id="TIC81409.1"/>
    </source>
</evidence>
<dbReference type="FunFam" id="3.40.50.2300:FF:000018">
    <property type="entry name" value="DNA-binding transcriptional regulator NtrC"/>
    <property type="match status" value="1"/>
</dbReference>
<keyword evidence="10" id="KW-1185">Reference proteome</keyword>
<organism evidence="9 10">
    <name type="scientific">Crenobacter intestini</name>
    <dbReference type="NCBI Taxonomy" id="2563443"/>
    <lineage>
        <taxon>Bacteria</taxon>
        <taxon>Pseudomonadati</taxon>
        <taxon>Pseudomonadota</taxon>
        <taxon>Betaproteobacteria</taxon>
        <taxon>Neisseriales</taxon>
        <taxon>Neisseriaceae</taxon>
        <taxon>Crenobacter</taxon>
    </lineage>
</organism>
<evidence type="ECO:0000256" key="5">
    <source>
        <dbReference type="ARBA" id="ARBA00023163"/>
    </source>
</evidence>
<dbReference type="SMART" id="SM00448">
    <property type="entry name" value="REC"/>
    <property type="match status" value="1"/>
</dbReference>
<dbReference type="InterPro" id="IPR036388">
    <property type="entry name" value="WH-like_DNA-bd_sf"/>
</dbReference>
<dbReference type="EMBL" id="STGJ01000011">
    <property type="protein sequence ID" value="TIC81409.1"/>
    <property type="molecule type" value="Genomic_DNA"/>
</dbReference>
<dbReference type="PANTHER" id="PTHR44688">
    <property type="entry name" value="DNA-BINDING TRANSCRIPTIONAL ACTIVATOR DEVR_DOSR"/>
    <property type="match status" value="1"/>
</dbReference>
<dbReference type="RefSeq" id="WP_136553926.1">
    <property type="nucleotide sequence ID" value="NZ_STGJ01000011.1"/>
</dbReference>
<reference evidence="9 10" key="1">
    <citation type="submission" date="2019-04" db="EMBL/GenBank/DDBJ databases">
        <title>Crenobacter sp. nov.</title>
        <authorList>
            <person name="Shi S."/>
        </authorList>
    </citation>
    <scope>NUCLEOTIDE SEQUENCE [LARGE SCALE GENOMIC DNA]</scope>
    <source>
        <strain evidence="9 10">GY 70310</strain>
    </source>
</reference>
<dbReference type="Proteomes" id="UP000308891">
    <property type="component" value="Unassembled WGS sequence"/>
</dbReference>
<evidence type="ECO:0000256" key="1">
    <source>
        <dbReference type="ARBA" id="ARBA00022553"/>
    </source>
</evidence>
<dbReference type="Pfam" id="PF00196">
    <property type="entry name" value="GerE"/>
    <property type="match status" value="1"/>
</dbReference>
<dbReference type="SUPFAM" id="SSF46894">
    <property type="entry name" value="C-terminal effector domain of the bipartite response regulators"/>
    <property type="match status" value="1"/>
</dbReference>
<keyword evidence="3" id="KW-0805">Transcription regulation</keyword>
<proteinExistence type="predicted"/>
<dbReference type="OrthoDB" id="9802186at2"/>
<dbReference type="InterPro" id="IPR000792">
    <property type="entry name" value="Tscrpt_reg_LuxR_C"/>
</dbReference>
<dbReference type="GO" id="GO:0003677">
    <property type="term" value="F:DNA binding"/>
    <property type="evidence" value="ECO:0007669"/>
    <property type="project" value="UniProtKB-KW"/>
</dbReference>
<dbReference type="Gene3D" id="3.40.50.2300">
    <property type="match status" value="1"/>
</dbReference>
<evidence type="ECO:0000313" key="10">
    <source>
        <dbReference type="Proteomes" id="UP000308891"/>
    </source>
</evidence>
<dbReference type="PANTHER" id="PTHR44688:SF16">
    <property type="entry name" value="DNA-BINDING TRANSCRIPTIONAL ACTIVATOR DEVR_DOSR"/>
    <property type="match status" value="1"/>
</dbReference>